<dbReference type="Pfam" id="PF16158">
    <property type="entry name" value="N_BRCA1_IG"/>
    <property type="match status" value="1"/>
</dbReference>
<sequence length="258" mass="27311">MTFGKLLNIVFTFLEGIFRGVGMTSVAAGSQAAPPTNQAAPVTATLPTAPAKSDTPAETDALAEPSKKSGLSFLVKLAGAFFVIVVLVASVFVWNARRAPASDEATPLMGIEDSIPNPTPTLDPVSPETEEPTESMTPMICENRGAFLADISVPDNTAFSTPGEIFIKTWRLKNTGTCTWTTGYTIVFQEGDILGGQSVNLSHDVAPGETIEVSVELTVPDASDTYQGWWCLADEAGMRFSSGGKGAYFWVKIVVALP</sequence>
<comment type="caution">
    <text evidence="4">The sequence shown here is derived from an EMBL/GenBank/DDBJ whole genome shotgun (WGS) entry which is preliminary data.</text>
</comment>
<evidence type="ECO:0000256" key="2">
    <source>
        <dbReference type="SAM" id="Phobius"/>
    </source>
</evidence>
<feature type="compositionally biased region" description="Low complexity" evidence="1">
    <location>
        <begin position="39"/>
        <end position="51"/>
    </location>
</feature>
<dbReference type="EMBL" id="MHHY01000007">
    <property type="protein sequence ID" value="OGY40580.1"/>
    <property type="molecule type" value="Genomic_DNA"/>
</dbReference>
<dbReference type="InterPro" id="IPR013783">
    <property type="entry name" value="Ig-like_fold"/>
</dbReference>
<feature type="domain" description="Nbr1 FW" evidence="3">
    <location>
        <begin position="153"/>
        <end position="255"/>
    </location>
</feature>
<feature type="transmembrane region" description="Helical" evidence="2">
    <location>
        <begin position="73"/>
        <end position="94"/>
    </location>
</feature>
<gene>
    <name evidence="4" type="ORF">A2570_02495</name>
</gene>
<organism evidence="4 5">
    <name type="scientific">Candidatus Brennerbacteria bacterium RIFOXYD1_FULL_41_16</name>
    <dbReference type="NCBI Taxonomy" id="1797529"/>
    <lineage>
        <taxon>Bacteria</taxon>
        <taxon>Candidatus Brenneribacteriota</taxon>
    </lineage>
</organism>
<accession>A0A1G1XLU7</accession>
<evidence type="ECO:0000313" key="4">
    <source>
        <dbReference type="EMBL" id="OGY40580.1"/>
    </source>
</evidence>
<proteinExistence type="predicted"/>
<protein>
    <recommendedName>
        <fullName evidence="3">Nbr1 FW domain-containing protein</fullName>
    </recommendedName>
</protein>
<keyword evidence="2" id="KW-0472">Membrane</keyword>
<dbReference type="CDD" id="cd14947">
    <property type="entry name" value="NBR1_like"/>
    <property type="match status" value="1"/>
</dbReference>
<dbReference type="STRING" id="1797529.A2570_02495"/>
<reference evidence="4 5" key="1">
    <citation type="journal article" date="2016" name="Nat. Commun.">
        <title>Thousands of microbial genomes shed light on interconnected biogeochemical processes in an aquifer system.</title>
        <authorList>
            <person name="Anantharaman K."/>
            <person name="Brown C.T."/>
            <person name="Hug L.A."/>
            <person name="Sharon I."/>
            <person name="Castelle C.J."/>
            <person name="Probst A.J."/>
            <person name="Thomas B.C."/>
            <person name="Singh A."/>
            <person name="Wilkins M.J."/>
            <person name="Karaoz U."/>
            <person name="Brodie E.L."/>
            <person name="Williams K.H."/>
            <person name="Hubbard S.S."/>
            <person name="Banfield J.F."/>
        </authorList>
    </citation>
    <scope>NUCLEOTIDE SEQUENCE [LARGE SCALE GENOMIC DNA]</scope>
</reference>
<dbReference type="PANTHER" id="PTHR20930:SF0">
    <property type="entry name" value="PROTEIN ILRUN"/>
    <property type="match status" value="1"/>
</dbReference>
<dbReference type="Proteomes" id="UP000178570">
    <property type="component" value="Unassembled WGS sequence"/>
</dbReference>
<dbReference type="PANTHER" id="PTHR20930">
    <property type="entry name" value="OVARIAN CARCINOMA ANTIGEN CA125-RELATED"/>
    <property type="match status" value="1"/>
</dbReference>
<keyword evidence="2" id="KW-0812">Transmembrane</keyword>
<keyword evidence="2" id="KW-1133">Transmembrane helix</keyword>
<evidence type="ECO:0000259" key="3">
    <source>
        <dbReference type="Pfam" id="PF16158"/>
    </source>
</evidence>
<evidence type="ECO:0000256" key="1">
    <source>
        <dbReference type="SAM" id="MobiDB-lite"/>
    </source>
</evidence>
<dbReference type="AlphaFoldDB" id="A0A1G1XLU7"/>
<name>A0A1G1XLU7_9BACT</name>
<dbReference type="InterPro" id="IPR032350">
    <property type="entry name" value="Nbr1_FW"/>
</dbReference>
<dbReference type="Gene3D" id="2.60.40.10">
    <property type="entry name" value="Immunoglobulins"/>
    <property type="match status" value="1"/>
</dbReference>
<evidence type="ECO:0000313" key="5">
    <source>
        <dbReference type="Proteomes" id="UP000178570"/>
    </source>
</evidence>
<feature type="region of interest" description="Disordered" evidence="1">
    <location>
        <begin position="29"/>
        <end position="63"/>
    </location>
</feature>
<feature type="region of interest" description="Disordered" evidence="1">
    <location>
        <begin position="108"/>
        <end position="135"/>
    </location>
</feature>